<organism evidence="1 2">
    <name type="scientific">Leptidea sinapis</name>
    <dbReference type="NCBI Taxonomy" id="189913"/>
    <lineage>
        <taxon>Eukaryota</taxon>
        <taxon>Metazoa</taxon>
        <taxon>Ecdysozoa</taxon>
        <taxon>Arthropoda</taxon>
        <taxon>Hexapoda</taxon>
        <taxon>Insecta</taxon>
        <taxon>Pterygota</taxon>
        <taxon>Neoptera</taxon>
        <taxon>Endopterygota</taxon>
        <taxon>Lepidoptera</taxon>
        <taxon>Glossata</taxon>
        <taxon>Ditrysia</taxon>
        <taxon>Papilionoidea</taxon>
        <taxon>Pieridae</taxon>
        <taxon>Dismorphiinae</taxon>
        <taxon>Leptidea</taxon>
    </lineage>
</organism>
<name>A0A5E4QT72_9NEOP</name>
<dbReference type="OrthoDB" id="2142040at2759"/>
<reference evidence="1 2" key="1">
    <citation type="submission" date="2017-07" db="EMBL/GenBank/DDBJ databases">
        <authorList>
            <person name="Talla V."/>
            <person name="Backstrom N."/>
        </authorList>
    </citation>
    <scope>NUCLEOTIDE SEQUENCE [LARGE SCALE GENOMIC DNA]</scope>
</reference>
<dbReference type="InterPro" id="IPR006616">
    <property type="entry name" value="DM9_repeat"/>
</dbReference>
<evidence type="ECO:0000313" key="2">
    <source>
        <dbReference type="Proteomes" id="UP000324832"/>
    </source>
</evidence>
<sequence length="247" mass="26724">MNPQYPGQHNPIYPQIYNPSTAPGQPGQPMVPGQIQYGTGFPQNVPYPYQPGFAVYPGQVPGQAGSVPPSAMSYPNIQPTAPMYGYPGAPSVTPQQTYSAVEWIPTTPQAANAFSDRAVVAGYEGYDRSPLWVIRARFEGDLIPGKLAIKHHSAYVPWGGKENPVQSIEICCASPDRIRWVENRDGMIPPNAIAAGITTSGEPLYVGRAREQGSLTPGKVQPSHKVMYLSFAGNEIAHKVYEILCSV</sequence>
<protein>
    <submittedName>
        <fullName evidence="1">Uncharacterized protein</fullName>
    </submittedName>
</protein>
<dbReference type="AlphaFoldDB" id="A0A5E4QT72"/>
<dbReference type="PANTHER" id="PTHR31649:SF1">
    <property type="entry name" value="FARNESOIC ACID O-METHYL TRANSFERASE DOMAIN-CONTAINING PROTEIN"/>
    <property type="match status" value="1"/>
</dbReference>
<dbReference type="Proteomes" id="UP000324832">
    <property type="component" value="Unassembled WGS sequence"/>
</dbReference>
<evidence type="ECO:0000313" key="1">
    <source>
        <dbReference type="EMBL" id="VVD00391.1"/>
    </source>
</evidence>
<dbReference type="EMBL" id="FZQP02004667">
    <property type="protein sequence ID" value="VVD00391.1"/>
    <property type="molecule type" value="Genomic_DNA"/>
</dbReference>
<dbReference type="PANTHER" id="PTHR31649">
    <property type="entry name" value="AGAP009604-PA"/>
    <property type="match status" value="1"/>
</dbReference>
<keyword evidence="2" id="KW-1185">Reference proteome</keyword>
<gene>
    <name evidence="1" type="ORF">LSINAPIS_LOCUS11037</name>
</gene>
<dbReference type="Pfam" id="PF11901">
    <property type="entry name" value="DM9"/>
    <property type="match status" value="1"/>
</dbReference>
<proteinExistence type="predicted"/>
<dbReference type="SMART" id="SM00696">
    <property type="entry name" value="DM9"/>
    <property type="match status" value="2"/>
</dbReference>
<accession>A0A5E4QT72</accession>